<evidence type="ECO:0000313" key="5">
    <source>
        <dbReference type="Proteomes" id="UP000238325"/>
    </source>
</evidence>
<dbReference type="Pfam" id="PF18962">
    <property type="entry name" value="Por_Secre_tail"/>
    <property type="match status" value="1"/>
</dbReference>
<evidence type="ECO:0000256" key="1">
    <source>
        <dbReference type="ARBA" id="ARBA00022729"/>
    </source>
</evidence>
<evidence type="ECO:0000313" key="3">
    <source>
        <dbReference type="EMBL" id="PRB82371.1"/>
    </source>
</evidence>
<name>A0A2S9CPF1_CHRCI</name>
<gene>
    <name evidence="3" type="ORF">CQ022_16890</name>
    <name evidence="4" type="ORF">CQ033_15785</name>
</gene>
<comment type="caution">
    <text evidence="3">The sequence shown here is derived from an EMBL/GenBank/DDBJ whole genome shotgun (WGS) entry which is preliminary data.</text>
</comment>
<dbReference type="RefSeq" id="WP_105683496.1">
    <property type="nucleotide sequence ID" value="NZ_JBBGZD010000003.1"/>
</dbReference>
<dbReference type="EMBL" id="PCPP01000003">
    <property type="protein sequence ID" value="PRB82371.1"/>
    <property type="molecule type" value="Genomic_DNA"/>
</dbReference>
<protein>
    <recommendedName>
        <fullName evidence="2">Secretion system C-terminal sorting domain-containing protein</fullName>
    </recommendedName>
</protein>
<dbReference type="EMBL" id="PCPH01000004">
    <property type="protein sequence ID" value="PRB88746.1"/>
    <property type="molecule type" value="Genomic_DNA"/>
</dbReference>
<dbReference type="NCBIfam" id="TIGR04183">
    <property type="entry name" value="Por_Secre_tail"/>
    <property type="match status" value="1"/>
</dbReference>
<reference evidence="5 6" key="1">
    <citation type="submission" date="2017-09" db="EMBL/GenBank/DDBJ databases">
        <title>Genomic, metabolic, and phenotypic characteristics of bacterial isolates from the natural microbiome of the model nematode Caenorhabditis elegans.</title>
        <authorList>
            <person name="Zimmermann J."/>
            <person name="Obeng N."/>
            <person name="Yang W."/>
            <person name="Obeng O."/>
            <person name="Kissoyan K."/>
            <person name="Pees B."/>
            <person name="Dirksen P."/>
            <person name="Hoppner M."/>
            <person name="Franke A."/>
            <person name="Rosenstiel P."/>
            <person name="Leippe M."/>
            <person name="Dierking K."/>
            <person name="Kaleta C."/>
            <person name="Schulenburg H."/>
        </authorList>
    </citation>
    <scope>NUCLEOTIDE SEQUENCE [LARGE SCALE GENOMIC DNA]</scope>
    <source>
        <strain evidence="3 6">MYb25</strain>
        <strain evidence="4 5">MYb44</strain>
    </source>
</reference>
<dbReference type="Proteomes" id="UP000238534">
    <property type="component" value="Unassembled WGS sequence"/>
</dbReference>
<keyword evidence="5" id="KW-1185">Reference proteome</keyword>
<accession>A0A2S9CPF1</accession>
<organism evidence="3 6">
    <name type="scientific">Chryseobacterium culicis</name>
    <dbReference type="NCBI Taxonomy" id="680127"/>
    <lineage>
        <taxon>Bacteria</taxon>
        <taxon>Pseudomonadati</taxon>
        <taxon>Bacteroidota</taxon>
        <taxon>Flavobacteriia</taxon>
        <taxon>Flavobacteriales</taxon>
        <taxon>Weeksellaceae</taxon>
        <taxon>Chryseobacterium group</taxon>
        <taxon>Chryseobacterium</taxon>
    </lineage>
</organism>
<dbReference type="OrthoDB" id="1234934at2"/>
<proteinExistence type="predicted"/>
<sequence>MKKTLTTIFRSSESFLRGRKAGFLLVAAVFCSTVLSAQFVPVDPSGTTVSVKREDQSPVPLPNAPGYVPSSVSLQFKTGSIVETKGFPEGQITTQNFLLPDVFTTIGSPPVIRTFKVSFPNPGLTSRYYPIPMAIGGATTIIPGCWTPEMDRGLFYDIGSNSSYGYGVTLTRTTSTTYILQCTKFLCYICDTNPCTPITSTFSKTSAGQNKAKLYPNPSSGFSEFEYTASGRETITVMVTDIAGKTLYGYKTDIESGVNKLPIDLQKGLSGTYYVNWSSSNGNAGSLPIIKK</sequence>
<evidence type="ECO:0000313" key="6">
    <source>
        <dbReference type="Proteomes" id="UP000238534"/>
    </source>
</evidence>
<evidence type="ECO:0000259" key="2">
    <source>
        <dbReference type="Pfam" id="PF18962"/>
    </source>
</evidence>
<dbReference type="AlphaFoldDB" id="A0A2S9CPF1"/>
<dbReference type="InterPro" id="IPR026444">
    <property type="entry name" value="Secre_tail"/>
</dbReference>
<evidence type="ECO:0000313" key="4">
    <source>
        <dbReference type="EMBL" id="PRB88746.1"/>
    </source>
</evidence>
<feature type="domain" description="Secretion system C-terminal sorting" evidence="2">
    <location>
        <begin position="214"/>
        <end position="283"/>
    </location>
</feature>
<keyword evidence="1" id="KW-0732">Signal</keyword>
<dbReference type="Proteomes" id="UP000238325">
    <property type="component" value="Unassembled WGS sequence"/>
</dbReference>